<dbReference type="OrthoDB" id="1862519at2759"/>
<evidence type="ECO:0000313" key="3">
    <source>
        <dbReference type="Proteomes" id="UP000054558"/>
    </source>
</evidence>
<gene>
    <name evidence="2" type="ORF">KFL_003310180</name>
</gene>
<name>A0A1Y1IEG5_KLENI</name>
<dbReference type="EMBL" id="DF237280">
    <property type="protein sequence ID" value="GAQ87106.1"/>
    <property type="molecule type" value="Genomic_DNA"/>
</dbReference>
<organism evidence="2 3">
    <name type="scientific">Klebsormidium nitens</name>
    <name type="common">Green alga</name>
    <name type="synonym">Ulothrix nitens</name>
    <dbReference type="NCBI Taxonomy" id="105231"/>
    <lineage>
        <taxon>Eukaryota</taxon>
        <taxon>Viridiplantae</taxon>
        <taxon>Streptophyta</taxon>
        <taxon>Klebsormidiophyceae</taxon>
        <taxon>Klebsormidiales</taxon>
        <taxon>Klebsormidiaceae</taxon>
        <taxon>Klebsormidium</taxon>
    </lineage>
</organism>
<proteinExistence type="predicted"/>
<accession>A0A1Y1IEG5</accession>
<feature type="compositionally biased region" description="Polar residues" evidence="1">
    <location>
        <begin position="148"/>
        <end position="164"/>
    </location>
</feature>
<reference evidence="2 3" key="1">
    <citation type="journal article" date="2014" name="Nat. Commun.">
        <title>Klebsormidium flaccidum genome reveals primary factors for plant terrestrial adaptation.</title>
        <authorList>
            <person name="Hori K."/>
            <person name="Maruyama F."/>
            <person name="Fujisawa T."/>
            <person name="Togashi T."/>
            <person name="Yamamoto N."/>
            <person name="Seo M."/>
            <person name="Sato S."/>
            <person name="Yamada T."/>
            <person name="Mori H."/>
            <person name="Tajima N."/>
            <person name="Moriyama T."/>
            <person name="Ikeuchi M."/>
            <person name="Watanabe M."/>
            <person name="Wada H."/>
            <person name="Kobayashi K."/>
            <person name="Saito M."/>
            <person name="Masuda T."/>
            <person name="Sasaki-Sekimoto Y."/>
            <person name="Mashiguchi K."/>
            <person name="Awai K."/>
            <person name="Shimojima M."/>
            <person name="Masuda S."/>
            <person name="Iwai M."/>
            <person name="Nobusawa T."/>
            <person name="Narise T."/>
            <person name="Kondo S."/>
            <person name="Saito H."/>
            <person name="Sato R."/>
            <person name="Murakawa M."/>
            <person name="Ihara Y."/>
            <person name="Oshima-Yamada Y."/>
            <person name="Ohtaka K."/>
            <person name="Satoh M."/>
            <person name="Sonobe K."/>
            <person name="Ishii M."/>
            <person name="Ohtani R."/>
            <person name="Kanamori-Sato M."/>
            <person name="Honoki R."/>
            <person name="Miyazaki D."/>
            <person name="Mochizuki H."/>
            <person name="Umetsu J."/>
            <person name="Higashi K."/>
            <person name="Shibata D."/>
            <person name="Kamiya Y."/>
            <person name="Sato N."/>
            <person name="Nakamura Y."/>
            <person name="Tabata S."/>
            <person name="Ida S."/>
            <person name="Kurokawa K."/>
            <person name="Ohta H."/>
        </authorList>
    </citation>
    <scope>NUCLEOTIDE SEQUENCE [LARGE SCALE GENOMIC DNA]</scope>
    <source>
        <strain evidence="2 3">NIES-2285</strain>
    </source>
</reference>
<evidence type="ECO:0000313" key="2">
    <source>
        <dbReference type="EMBL" id="GAQ87106.1"/>
    </source>
</evidence>
<feature type="compositionally biased region" description="Basic and acidic residues" evidence="1">
    <location>
        <begin position="318"/>
        <end position="329"/>
    </location>
</feature>
<protein>
    <submittedName>
        <fullName evidence="2">Uncharacterized protein</fullName>
    </submittedName>
</protein>
<keyword evidence="3" id="KW-1185">Reference proteome</keyword>
<feature type="region of interest" description="Disordered" evidence="1">
    <location>
        <begin position="145"/>
        <end position="173"/>
    </location>
</feature>
<dbReference type="Proteomes" id="UP000054558">
    <property type="component" value="Unassembled WGS sequence"/>
</dbReference>
<dbReference type="OMA" id="RENISWV"/>
<dbReference type="AlphaFoldDB" id="A0A1Y1IEG5"/>
<evidence type="ECO:0000256" key="1">
    <source>
        <dbReference type="SAM" id="MobiDB-lite"/>
    </source>
</evidence>
<feature type="region of interest" description="Disordered" evidence="1">
    <location>
        <begin position="306"/>
        <end position="329"/>
    </location>
</feature>
<feature type="compositionally biased region" description="Polar residues" evidence="1">
    <location>
        <begin position="306"/>
        <end position="317"/>
    </location>
</feature>
<sequence>MPTQGTDPQDVGRGGGGPVVPLRLLWFGEAAVIAFGKVFLSGLQTVLKEVGGVVKDAFRGWSVEFSTRHFVRILVSLNPSLSQHQQERLLVISHRALDQLFWQQGNVDSRVIRGIIAIACPNEDTASLFNSLVDTIAGLRRVEPPEATASSNGQGGDASSSGSFEPSAPPLDPRRERELFAAPASSSQDAPYSEDRCVLQILRKFGIQDSRLRGMSPAVRMAVLEALTGDAAAAVADHLLMVKTGDTGARPSAPPPPPMCSITLEPLLTSEGVISPDVLAIVQWQEGTRKAHAYLYRGSALQSWMSASARPTNPETRSQIRPEDLYRLS</sequence>